<accession>A0A2G0Q4K3</accession>
<dbReference type="GO" id="GO:0003677">
    <property type="term" value="F:DNA binding"/>
    <property type="evidence" value="ECO:0007669"/>
    <property type="project" value="InterPro"/>
</dbReference>
<keyword evidence="1" id="KW-0233">DNA recombination</keyword>
<organism evidence="3 4">
    <name type="scientific">Xenorhabdus hominickii</name>
    <dbReference type="NCBI Taxonomy" id="351679"/>
    <lineage>
        <taxon>Bacteria</taxon>
        <taxon>Pseudomonadati</taxon>
        <taxon>Pseudomonadota</taxon>
        <taxon>Gammaproteobacteria</taxon>
        <taxon>Enterobacterales</taxon>
        <taxon>Morganellaceae</taxon>
        <taxon>Xenorhabdus</taxon>
    </lineage>
</organism>
<dbReference type="InterPro" id="IPR013762">
    <property type="entry name" value="Integrase-like_cat_sf"/>
</dbReference>
<dbReference type="EMBL" id="NJAI01000005">
    <property type="protein sequence ID" value="PHM54150.1"/>
    <property type="molecule type" value="Genomic_DNA"/>
</dbReference>
<comment type="caution">
    <text evidence="3">The sequence shown here is derived from an EMBL/GenBank/DDBJ whole genome shotgun (WGS) entry which is preliminary data.</text>
</comment>
<proteinExistence type="predicted"/>
<name>A0A2G0Q4K3_XENHO</name>
<evidence type="ECO:0000313" key="3">
    <source>
        <dbReference type="EMBL" id="PHM54150.1"/>
    </source>
</evidence>
<dbReference type="SUPFAM" id="SSF56349">
    <property type="entry name" value="DNA breaking-rejoining enzymes"/>
    <property type="match status" value="1"/>
</dbReference>
<sequence length="146" mass="17060">MTFIADYLKWLAEIITTNPSKNMKIEIDAMYKNIKSHRLKKKGRSEISREDKGLDSHLLKEVMEVSKPGHDNNPYQGYSLQVRNAAIIALLHYLGIRRGELLNLRIDDIDFVANEIRIVRRTDSFVDHRVYQPLVKTEERILLIID</sequence>
<evidence type="ECO:0000256" key="1">
    <source>
        <dbReference type="ARBA" id="ARBA00023172"/>
    </source>
</evidence>
<reference evidence="3 4" key="1">
    <citation type="journal article" date="2017" name="Nat. Microbiol.">
        <title>Natural product diversity associated with the nematode symbionts Photorhabdus and Xenorhabdus.</title>
        <authorList>
            <person name="Tobias N.J."/>
            <person name="Wolff H."/>
            <person name="Djahanschiri B."/>
            <person name="Grundmann F."/>
            <person name="Kronenwerth M."/>
            <person name="Shi Y.M."/>
            <person name="Simonyi S."/>
            <person name="Grun P."/>
            <person name="Shapiro-Ilan D."/>
            <person name="Pidot S.J."/>
            <person name="Stinear T.P."/>
            <person name="Ebersberger I."/>
            <person name="Bode H.B."/>
        </authorList>
    </citation>
    <scope>NUCLEOTIDE SEQUENCE [LARGE SCALE GENOMIC DNA]</scope>
    <source>
        <strain evidence="3 4">DSM 17903</strain>
    </source>
</reference>
<dbReference type="OrthoDB" id="6819422at2"/>
<dbReference type="CDD" id="cd00397">
    <property type="entry name" value="DNA_BRE_C"/>
    <property type="match status" value="1"/>
</dbReference>
<dbReference type="Proteomes" id="UP000225433">
    <property type="component" value="Unassembled WGS sequence"/>
</dbReference>
<feature type="domain" description="Tyr recombinase" evidence="2">
    <location>
        <begin position="49"/>
        <end position="146"/>
    </location>
</feature>
<dbReference type="Gene3D" id="1.10.443.10">
    <property type="entry name" value="Intergrase catalytic core"/>
    <property type="match status" value="1"/>
</dbReference>
<dbReference type="Pfam" id="PF00589">
    <property type="entry name" value="Phage_integrase"/>
    <property type="match status" value="1"/>
</dbReference>
<evidence type="ECO:0000259" key="2">
    <source>
        <dbReference type="PROSITE" id="PS51898"/>
    </source>
</evidence>
<dbReference type="AlphaFoldDB" id="A0A2G0Q4K3"/>
<dbReference type="RefSeq" id="WP_084023245.1">
    <property type="nucleotide sequence ID" value="NZ_CAWNQJ010000079.1"/>
</dbReference>
<dbReference type="PROSITE" id="PS51898">
    <property type="entry name" value="TYR_RECOMBINASE"/>
    <property type="match status" value="1"/>
</dbReference>
<dbReference type="GO" id="GO:0015074">
    <property type="term" value="P:DNA integration"/>
    <property type="evidence" value="ECO:0007669"/>
    <property type="project" value="InterPro"/>
</dbReference>
<dbReference type="InterPro" id="IPR011010">
    <property type="entry name" value="DNA_brk_join_enz"/>
</dbReference>
<dbReference type="InterPro" id="IPR002104">
    <property type="entry name" value="Integrase_catalytic"/>
</dbReference>
<evidence type="ECO:0000313" key="4">
    <source>
        <dbReference type="Proteomes" id="UP000225433"/>
    </source>
</evidence>
<dbReference type="GO" id="GO:0006310">
    <property type="term" value="P:DNA recombination"/>
    <property type="evidence" value="ECO:0007669"/>
    <property type="project" value="UniProtKB-KW"/>
</dbReference>
<gene>
    <name evidence="3" type="primary">xerC_1</name>
    <name evidence="3" type="ORF">Xhom_03224</name>
</gene>
<protein>
    <submittedName>
        <fullName evidence="3">Tyrosine recombinase XerC</fullName>
    </submittedName>
</protein>